<dbReference type="Proteomes" id="UP000798662">
    <property type="component" value="Chromosome 1"/>
</dbReference>
<evidence type="ECO:0000313" key="2">
    <source>
        <dbReference type="Proteomes" id="UP000798662"/>
    </source>
</evidence>
<organism evidence="1 2">
    <name type="scientific">Pyropia yezoensis</name>
    <name type="common">Susabi-nori</name>
    <name type="synonym">Porphyra yezoensis</name>
    <dbReference type="NCBI Taxonomy" id="2788"/>
    <lineage>
        <taxon>Eukaryota</taxon>
        <taxon>Rhodophyta</taxon>
        <taxon>Bangiophyceae</taxon>
        <taxon>Bangiales</taxon>
        <taxon>Bangiaceae</taxon>
        <taxon>Pyropia</taxon>
    </lineage>
</organism>
<comment type="caution">
    <text evidence="1">The sequence shown here is derived from an EMBL/GenBank/DDBJ whole genome shotgun (WGS) entry which is preliminary data.</text>
</comment>
<proteinExistence type="predicted"/>
<keyword evidence="2" id="KW-1185">Reference proteome</keyword>
<dbReference type="EMBL" id="CM020618">
    <property type="protein sequence ID" value="KAK1860641.1"/>
    <property type="molecule type" value="Genomic_DNA"/>
</dbReference>
<sequence length="248" mass="25105">MAAANGVVRAPPACAPPVPSPLVTGLLNFIDAAPSPHHAVAAAAALLRDAGYVALSEASATRWALAPGGRYFFTRGGTSLVAFALDVAPSSIADVDLVLADTQPCAVGGAHGELLLAPRLDNLHSCYTALTALTAADATLAAETDVRVVALFDHEEVGSTSAVGANSAFLPSALARIHRSLPGGGLDVDAAAAAMTRSLLVSADMAHAVHPNYMAKHEERHRPALGGGMVIKTNANQRSVPSRVSGAG</sequence>
<reference evidence="1" key="1">
    <citation type="submission" date="2019-11" db="EMBL/GenBank/DDBJ databases">
        <title>Nori genome reveals adaptations in red seaweeds to the harsh intertidal environment.</title>
        <authorList>
            <person name="Wang D."/>
            <person name="Mao Y."/>
        </authorList>
    </citation>
    <scope>NUCLEOTIDE SEQUENCE</scope>
    <source>
        <tissue evidence="1">Gametophyte</tissue>
    </source>
</reference>
<name>A0ACC3BRL2_PYRYE</name>
<gene>
    <name evidence="1" type="ORF">I4F81_003229</name>
</gene>
<accession>A0ACC3BRL2</accession>
<protein>
    <submittedName>
        <fullName evidence="1">Uncharacterized protein</fullName>
    </submittedName>
</protein>
<evidence type="ECO:0000313" key="1">
    <source>
        <dbReference type="EMBL" id="KAK1860641.1"/>
    </source>
</evidence>